<evidence type="ECO:0000313" key="18">
    <source>
        <dbReference type="EMBL" id="KIW12384.1"/>
    </source>
</evidence>
<comment type="subcellular location">
    <subcellularLocation>
        <location evidence="1">Cell membrane</location>
        <topology evidence="1">Lipid-anchor</topology>
        <topology evidence="1">GPI-anchor</topology>
    </subcellularLocation>
    <subcellularLocation>
        <location evidence="2">Secreted</location>
    </subcellularLocation>
</comment>
<evidence type="ECO:0000313" key="19">
    <source>
        <dbReference type="Proteomes" id="UP000053328"/>
    </source>
</evidence>
<feature type="disulfide bond" evidence="15">
    <location>
        <begin position="28"/>
        <end position="68"/>
    </location>
</feature>
<feature type="domain" description="CFEM" evidence="17">
    <location>
        <begin position="1"/>
        <end position="111"/>
    </location>
</feature>
<comment type="similarity">
    <text evidence="3">Belongs to the RBT5 family.</text>
</comment>
<dbReference type="RefSeq" id="XP_016232600.1">
    <property type="nucleotide sequence ID" value="XM_016383977.1"/>
</dbReference>
<keyword evidence="6 15" id="KW-0349">Heme</keyword>
<dbReference type="Pfam" id="PF05730">
    <property type="entry name" value="CFEM"/>
    <property type="match status" value="1"/>
</dbReference>
<keyword evidence="13" id="KW-0325">Glycoprotein</keyword>
<dbReference type="GO" id="GO:0005576">
    <property type="term" value="C:extracellular region"/>
    <property type="evidence" value="ECO:0007669"/>
    <property type="project" value="UniProtKB-SubCell"/>
</dbReference>
<keyword evidence="9 16" id="KW-0732">Signal</keyword>
<keyword evidence="14" id="KW-0449">Lipoprotein</keyword>
<sequence length="154" mass="14964">MRFTLASAGLFALVNLAATQDLSSLPPCALTCATGAIGSTGCALTDVKCICTATTFLSGVETCIQGACDQADQQATLQFAVQFCASANVTIPLPSASANSSVPATTPAPTATSSASVASSAAPAPSTFSGAANFLAQDWTGVVGAAALGVAALL</sequence>
<dbReference type="InterPro" id="IPR008427">
    <property type="entry name" value="Extracellular_membr_CFEM_dom"/>
</dbReference>
<organism evidence="18 19">
    <name type="scientific">Exophiala spinifera</name>
    <dbReference type="NCBI Taxonomy" id="91928"/>
    <lineage>
        <taxon>Eukaryota</taxon>
        <taxon>Fungi</taxon>
        <taxon>Dikarya</taxon>
        <taxon>Ascomycota</taxon>
        <taxon>Pezizomycotina</taxon>
        <taxon>Eurotiomycetes</taxon>
        <taxon>Chaetothyriomycetidae</taxon>
        <taxon>Chaetothyriales</taxon>
        <taxon>Herpotrichiellaceae</taxon>
        <taxon>Exophiala</taxon>
    </lineage>
</organism>
<name>A0A0D2BMJ4_9EURO</name>
<evidence type="ECO:0000256" key="11">
    <source>
        <dbReference type="ARBA" id="ARBA00023136"/>
    </source>
</evidence>
<protein>
    <recommendedName>
        <fullName evidence="17">CFEM domain-containing protein</fullName>
    </recommendedName>
</protein>
<keyword evidence="8 15" id="KW-0479">Metal-binding</keyword>
<dbReference type="GO" id="GO:0098552">
    <property type="term" value="C:side of membrane"/>
    <property type="evidence" value="ECO:0007669"/>
    <property type="project" value="UniProtKB-KW"/>
</dbReference>
<dbReference type="GO" id="GO:0046872">
    <property type="term" value="F:metal ion binding"/>
    <property type="evidence" value="ECO:0007669"/>
    <property type="project" value="UniProtKB-UniRule"/>
</dbReference>
<feature type="disulfide bond" evidence="15">
    <location>
        <begin position="51"/>
        <end position="84"/>
    </location>
</feature>
<dbReference type="InterPro" id="IPR051735">
    <property type="entry name" value="CFEM_domain"/>
</dbReference>
<evidence type="ECO:0000256" key="16">
    <source>
        <dbReference type="SAM" id="SignalP"/>
    </source>
</evidence>
<evidence type="ECO:0000256" key="4">
    <source>
        <dbReference type="ARBA" id="ARBA00022475"/>
    </source>
</evidence>
<evidence type="ECO:0000256" key="2">
    <source>
        <dbReference type="ARBA" id="ARBA00004613"/>
    </source>
</evidence>
<gene>
    <name evidence="18" type="ORF">PV08_09661</name>
</gene>
<keyword evidence="4" id="KW-1003">Cell membrane</keyword>
<dbReference type="STRING" id="91928.A0A0D2BMJ4"/>
<dbReference type="PROSITE" id="PS52012">
    <property type="entry name" value="CFEM"/>
    <property type="match status" value="1"/>
</dbReference>
<keyword evidence="7" id="KW-0336">GPI-anchor</keyword>
<evidence type="ECO:0000256" key="6">
    <source>
        <dbReference type="ARBA" id="ARBA00022617"/>
    </source>
</evidence>
<dbReference type="PANTHER" id="PTHR37928:SF2">
    <property type="entry name" value="GPI ANCHORED CFEM DOMAIN PROTEIN (AFU_ORTHOLOGUE AFUA_6G10580)"/>
    <property type="match status" value="1"/>
</dbReference>
<feature type="signal peptide" evidence="16">
    <location>
        <begin position="1"/>
        <end position="19"/>
    </location>
</feature>
<keyword evidence="11" id="KW-0472">Membrane</keyword>
<evidence type="ECO:0000256" key="1">
    <source>
        <dbReference type="ARBA" id="ARBA00004609"/>
    </source>
</evidence>
<evidence type="ECO:0000256" key="8">
    <source>
        <dbReference type="ARBA" id="ARBA00022723"/>
    </source>
</evidence>
<evidence type="ECO:0000256" key="14">
    <source>
        <dbReference type="ARBA" id="ARBA00023288"/>
    </source>
</evidence>
<evidence type="ECO:0000256" key="10">
    <source>
        <dbReference type="ARBA" id="ARBA00023004"/>
    </source>
</evidence>
<evidence type="ECO:0000256" key="9">
    <source>
        <dbReference type="ARBA" id="ARBA00022729"/>
    </source>
</evidence>
<evidence type="ECO:0000256" key="5">
    <source>
        <dbReference type="ARBA" id="ARBA00022525"/>
    </source>
</evidence>
<dbReference type="VEuPathDB" id="FungiDB:PV08_09661"/>
<keyword evidence="19" id="KW-1185">Reference proteome</keyword>
<evidence type="ECO:0000256" key="15">
    <source>
        <dbReference type="PROSITE-ProRule" id="PRU01356"/>
    </source>
</evidence>
<feature type="binding site" description="axial binding residue" evidence="15">
    <location>
        <position position="46"/>
    </location>
    <ligand>
        <name>heme</name>
        <dbReference type="ChEBI" id="CHEBI:30413"/>
    </ligand>
    <ligandPart>
        <name>Fe</name>
        <dbReference type="ChEBI" id="CHEBI:18248"/>
    </ligandPart>
</feature>
<feature type="disulfide bond" evidence="15">
    <location>
        <begin position="42"/>
        <end position="49"/>
    </location>
</feature>
<reference evidence="18 19" key="1">
    <citation type="submission" date="2015-01" db="EMBL/GenBank/DDBJ databases">
        <title>The Genome Sequence of Exophiala spinifera CBS89968.</title>
        <authorList>
            <consortium name="The Broad Institute Genomics Platform"/>
            <person name="Cuomo C."/>
            <person name="de Hoog S."/>
            <person name="Gorbushina A."/>
            <person name="Stielow B."/>
            <person name="Teixiera M."/>
            <person name="Abouelleil A."/>
            <person name="Chapman S.B."/>
            <person name="Priest M."/>
            <person name="Young S.K."/>
            <person name="Wortman J."/>
            <person name="Nusbaum C."/>
            <person name="Birren B."/>
        </authorList>
    </citation>
    <scope>NUCLEOTIDE SEQUENCE [LARGE SCALE GENOMIC DNA]</scope>
    <source>
        <strain evidence="18 19">CBS 89968</strain>
    </source>
</reference>
<feature type="disulfide bond" evidence="15">
    <location>
        <begin position="32"/>
        <end position="63"/>
    </location>
</feature>
<evidence type="ECO:0000259" key="17">
    <source>
        <dbReference type="PROSITE" id="PS52012"/>
    </source>
</evidence>
<evidence type="ECO:0000256" key="13">
    <source>
        <dbReference type="ARBA" id="ARBA00023180"/>
    </source>
</evidence>
<dbReference type="GO" id="GO:0005886">
    <property type="term" value="C:plasma membrane"/>
    <property type="evidence" value="ECO:0007669"/>
    <property type="project" value="UniProtKB-SubCell"/>
</dbReference>
<feature type="chain" id="PRO_5002239214" description="CFEM domain-containing protein" evidence="16">
    <location>
        <begin position="20"/>
        <end position="154"/>
    </location>
</feature>
<keyword evidence="12 15" id="KW-1015">Disulfide bond</keyword>
<keyword evidence="5" id="KW-0964">Secreted</keyword>
<dbReference type="AlphaFoldDB" id="A0A0D2BMJ4"/>
<dbReference type="GeneID" id="27336744"/>
<dbReference type="Proteomes" id="UP000053328">
    <property type="component" value="Unassembled WGS sequence"/>
</dbReference>
<dbReference type="EMBL" id="KN847498">
    <property type="protein sequence ID" value="KIW12384.1"/>
    <property type="molecule type" value="Genomic_DNA"/>
</dbReference>
<dbReference type="OrthoDB" id="3065412at2759"/>
<evidence type="ECO:0000256" key="12">
    <source>
        <dbReference type="ARBA" id="ARBA00023157"/>
    </source>
</evidence>
<dbReference type="HOGENOM" id="CLU_063084_1_3_1"/>
<accession>A0A0D2BMJ4</accession>
<evidence type="ECO:0000256" key="7">
    <source>
        <dbReference type="ARBA" id="ARBA00022622"/>
    </source>
</evidence>
<evidence type="ECO:0000256" key="3">
    <source>
        <dbReference type="ARBA" id="ARBA00010031"/>
    </source>
</evidence>
<dbReference type="SMART" id="SM00747">
    <property type="entry name" value="CFEM"/>
    <property type="match status" value="1"/>
</dbReference>
<proteinExistence type="inferred from homology"/>
<dbReference type="PANTHER" id="PTHR37928">
    <property type="entry name" value="CFEM DOMAIN PROTEIN (AFU_ORTHOLOGUE AFUA_6G14090)"/>
    <property type="match status" value="1"/>
</dbReference>
<keyword evidence="10 15" id="KW-0408">Iron</keyword>